<dbReference type="InterPro" id="IPR018130">
    <property type="entry name" value="Ribosomal_uS2_CS"/>
</dbReference>
<evidence type="ECO:0000256" key="3">
    <source>
        <dbReference type="ARBA" id="ARBA00022490"/>
    </source>
</evidence>
<keyword evidence="5 6" id="KW-0687">Ribonucleoprotein</keyword>
<comment type="subunit">
    <text evidence="6">Component of the small ribosomal subunit. Mature ribosomes consist of a small (40S) and a large (60S) subunit. The 40S subunit contains about 33 different proteins and 1 molecule of RNA (18S). The 60S subunit contains about 49 different proteins and 3 molecules of RNA (28S, 5.8S and 5S). Interacts with ribosomal protein S21.</text>
</comment>
<accession>A0A1I8BDB7</accession>
<dbReference type="PROSITE" id="PS00962">
    <property type="entry name" value="RIBOSOMAL_S2_1"/>
    <property type="match status" value="1"/>
</dbReference>
<dbReference type="PROSITE" id="PS00963">
    <property type="entry name" value="RIBOSOMAL_S2_2"/>
    <property type="match status" value="1"/>
</dbReference>
<keyword evidence="9" id="KW-1185">Reference proteome</keyword>
<comment type="function">
    <text evidence="6">Required for the assembly and/or stability of the 40S ribosomal subunit. Required for the processing of the 20S rRNA-precursor to mature 18S rRNA in a late step of the maturation of 40S ribosomal subunits.</text>
</comment>
<keyword evidence="3 6" id="KW-0963">Cytoplasm</keyword>
<dbReference type="GO" id="GO:0022627">
    <property type="term" value="C:cytosolic small ribosomal subunit"/>
    <property type="evidence" value="ECO:0007669"/>
    <property type="project" value="UniProtKB-UniRule"/>
</dbReference>
<dbReference type="FunFam" id="3.40.50.10490:FF:000012">
    <property type="entry name" value="40S ribosomal protein SA"/>
    <property type="match status" value="1"/>
</dbReference>
<evidence type="ECO:0000313" key="9">
    <source>
        <dbReference type="Proteomes" id="UP000095281"/>
    </source>
</evidence>
<dbReference type="PRINTS" id="PR00395">
    <property type="entry name" value="RIBOSOMALS2"/>
</dbReference>
<dbReference type="InterPro" id="IPR001865">
    <property type="entry name" value="Ribosomal_uS2"/>
</dbReference>
<evidence type="ECO:0000313" key="10">
    <source>
        <dbReference type="WBParaSite" id="MhA1_Contig1992.frz3.gene4"/>
    </source>
</evidence>
<comment type="subcellular location">
    <subcellularLocation>
        <location evidence="1 6">Cytoplasm</location>
    </subcellularLocation>
</comment>
<comment type="similarity">
    <text evidence="2 6 7">Belongs to the universal ribosomal protein uS2 family.</text>
</comment>
<evidence type="ECO:0000256" key="1">
    <source>
        <dbReference type="ARBA" id="ARBA00004496"/>
    </source>
</evidence>
<dbReference type="HAMAP" id="MF_03015">
    <property type="entry name" value="Ribosomal_S2_euk"/>
    <property type="match status" value="1"/>
</dbReference>
<dbReference type="GO" id="GO:0006412">
    <property type="term" value="P:translation"/>
    <property type="evidence" value="ECO:0007669"/>
    <property type="project" value="UniProtKB-UniRule"/>
</dbReference>
<dbReference type="GO" id="GO:0000028">
    <property type="term" value="P:ribosomal small subunit assembly"/>
    <property type="evidence" value="ECO:0007669"/>
    <property type="project" value="UniProtKB-UniRule"/>
</dbReference>
<dbReference type="AlphaFoldDB" id="A0A1I8BDB7"/>
<dbReference type="CDD" id="cd01425">
    <property type="entry name" value="RPS2"/>
    <property type="match status" value="1"/>
</dbReference>
<dbReference type="SUPFAM" id="SSF52313">
    <property type="entry name" value="Ribosomal protein S2"/>
    <property type="match status" value="1"/>
</dbReference>
<evidence type="ECO:0000256" key="6">
    <source>
        <dbReference type="HAMAP-Rule" id="MF_03015"/>
    </source>
</evidence>
<reference evidence="10" key="1">
    <citation type="submission" date="2016-11" db="UniProtKB">
        <authorList>
            <consortium name="WormBaseParasite"/>
        </authorList>
    </citation>
    <scope>IDENTIFICATION</scope>
</reference>
<evidence type="ECO:0000256" key="4">
    <source>
        <dbReference type="ARBA" id="ARBA00022980"/>
    </source>
</evidence>
<dbReference type="Proteomes" id="UP000095281">
    <property type="component" value="Unplaced"/>
</dbReference>
<evidence type="ECO:0000256" key="5">
    <source>
        <dbReference type="ARBA" id="ARBA00023274"/>
    </source>
</evidence>
<dbReference type="Gene3D" id="3.40.50.10490">
    <property type="entry name" value="Glucose-6-phosphate isomerase like protein, domain 1"/>
    <property type="match status" value="1"/>
</dbReference>
<dbReference type="OMA" id="VKNFFEP"/>
<feature type="compositionally biased region" description="Low complexity" evidence="8">
    <location>
        <begin position="271"/>
        <end position="293"/>
    </location>
</feature>
<dbReference type="PANTHER" id="PTHR11489">
    <property type="entry name" value="40S RIBOSOMAL PROTEIN SA"/>
    <property type="match status" value="1"/>
</dbReference>
<proteinExistence type="inferred from homology"/>
<protein>
    <recommendedName>
        <fullName evidence="6">Small ribosomal subunit protein uS2</fullName>
    </recommendedName>
</protein>
<feature type="region of interest" description="Disordered" evidence="8">
    <location>
        <begin position="258"/>
        <end position="302"/>
    </location>
</feature>
<dbReference type="NCBIfam" id="TIGR01012">
    <property type="entry name" value="uS2_euk_arch"/>
    <property type="match status" value="1"/>
</dbReference>
<dbReference type="InterPro" id="IPR023591">
    <property type="entry name" value="Ribosomal_uS2_flav_dom_sf"/>
</dbReference>
<dbReference type="InterPro" id="IPR027498">
    <property type="entry name" value="Ribosomal_uS2_euk"/>
</dbReference>
<dbReference type="Pfam" id="PF00318">
    <property type="entry name" value="Ribosomal_S2"/>
    <property type="match status" value="1"/>
</dbReference>
<evidence type="ECO:0000256" key="2">
    <source>
        <dbReference type="ARBA" id="ARBA00006242"/>
    </source>
</evidence>
<name>A0A1I8BDB7_MELHA</name>
<evidence type="ECO:0000256" key="7">
    <source>
        <dbReference type="RuleBase" id="RU003631"/>
    </source>
</evidence>
<keyword evidence="4 6" id="KW-0689">Ribosomal protein</keyword>
<organism evidence="9 10">
    <name type="scientific">Meloidogyne hapla</name>
    <name type="common">Root-knot nematode worm</name>
    <dbReference type="NCBI Taxonomy" id="6305"/>
    <lineage>
        <taxon>Eukaryota</taxon>
        <taxon>Metazoa</taxon>
        <taxon>Ecdysozoa</taxon>
        <taxon>Nematoda</taxon>
        <taxon>Chromadorea</taxon>
        <taxon>Rhabditida</taxon>
        <taxon>Tylenchina</taxon>
        <taxon>Tylenchomorpha</taxon>
        <taxon>Tylenchoidea</taxon>
        <taxon>Meloidogynidae</taxon>
        <taxon>Meloidogyninae</taxon>
        <taxon>Meloidogyne</taxon>
    </lineage>
</organism>
<dbReference type="InterPro" id="IPR005707">
    <property type="entry name" value="Ribosomal_uS2_euk/arc"/>
</dbReference>
<dbReference type="GO" id="GO:0003735">
    <property type="term" value="F:structural constituent of ribosome"/>
    <property type="evidence" value="ECO:0007669"/>
    <property type="project" value="UniProtKB-UniRule"/>
</dbReference>
<sequence>MSSGLDVFNLTDDEAMKLLVCESHVGTKTLDYQMENYIWKRRADGVHIINIRKLWEKLLFAARAIAAIENPADVVVVSALGVAQRAILKFASHTGATPIVGRFTPGSLTNQIQKNFKEPRLLVVSDPRIDHQALTEASYVNVPVIAFCNTDSPLKFIDIAIPCNLKNKYSIGLVWWLLAREVMLLRGKISRQTGFVVDGKVVMPDLYFHRDPQEAEKEEPAESEHKETWPQAIEQTDYVAPTEPVKLDFSVPHISDWAAASEWPAQEEETQVAPAAPIGQQQPQQQQQTQQGGDWNSGAGGW</sequence>
<dbReference type="WBParaSite" id="MhA1_Contig1992.frz3.gene4">
    <property type="protein sequence ID" value="MhA1_Contig1992.frz3.gene4"/>
    <property type="gene ID" value="MhA1_Contig1992.frz3.gene4"/>
</dbReference>
<evidence type="ECO:0000256" key="8">
    <source>
        <dbReference type="SAM" id="MobiDB-lite"/>
    </source>
</evidence>